<sequence>MFFTRQYSLGSSGSRTGRVWRDRSLTKIENNETCCIVSSGPCSYMDVSSWAPMEVEALCRDASRIHLDKSVSLSCLVVVYVCLEQTLQ</sequence>
<dbReference type="AlphaFoldDB" id="A0A2R6W1F2"/>
<evidence type="ECO:0000313" key="2">
    <source>
        <dbReference type="Proteomes" id="UP000244005"/>
    </source>
</evidence>
<protein>
    <submittedName>
        <fullName evidence="1">Uncharacterized protein</fullName>
    </submittedName>
</protein>
<dbReference type="EMBL" id="KZ772949">
    <property type="protein sequence ID" value="PTQ27687.1"/>
    <property type="molecule type" value="Genomic_DNA"/>
</dbReference>
<gene>
    <name evidence="1" type="ORF">MARPO_0187s0010</name>
</gene>
<name>A0A2R6W1F2_MARPO</name>
<reference evidence="2" key="1">
    <citation type="journal article" date="2017" name="Cell">
        <title>Insights into land plant evolution garnered from the Marchantia polymorpha genome.</title>
        <authorList>
            <person name="Bowman J.L."/>
            <person name="Kohchi T."/>
            <person name="Yamato K.T."/>
            <person name="Jenkins J."/>
            <person name="Shu S."/>
            <person name="Ishizaki K."/>
            <person name="Yamaoka S."/>
            <person name="Nishihama R."/>
            <person name="Nakamura Y."/>
            <person name="Berger F."/>
            <person name="Adam C."/>
            <person name="Aki S.S."/>
            <person name="Althoff F."/>
            <person name="Araki T."/>
            <person name="Arteaga-Vazquez M.A."/>
            <person name="Balasubrmanian S."/>
            <person name="Barry K."/>
            <person name="Bauer D."/>
            <person name="Boehm C.R."/>
            <person name="Briginshaw L."/>
            <person name="Caballero-Perez J."/>
            <person name="Catarino B."/>
            <person name="Chen F."/>
            <person name="Chiyoda S."/>
            <person name="Chovatia M."/>
            <person name="Davies K.M."/>
            <person name="Delmans M."/>
            <person name="Demura T."/>
            <person name="Dierschke T."/>
            <person name="Dolan L."/>
            <person name="Dorantes-Acosta A.E."/>
            <person name="Eklund D.M."/>
            <person name="Florent S.N."/>
            <person name="Flores-Sandoval E."/>
            <person name="Fujiyama A."/>
            <person name="Fukuzawa H."/>
            <person name="Galik B."/>
            <person name="Grimanelli D."/>
            <person name="Grimwood J."/>
            <person name="Grossniklaus U."/>
            <person name="Hamada T."/>
            <person name="Haseloff J."/>
            <person name="Hetherington A.J."/>
            <person name="Higo A."/>
            <person name="Hirakawa Y."/>
            <person name="Hundley H.N."/>
            <person name="Ikeda Y."/>
            <person name="Inoue K."/>
            <person name="Inoue S.I."/>
            <person name="Ishida S."/>
            <person name="Jia Q."/>
            <person name="Kakita M."/>
            <person name="Kanazawa T."/>
            <person name="Kawai Y."/>
            <person name="Kawashima T."/>
            <person name="Kennedy M."/>
            <person name="Kinose K."/>
            <person name="Kinoshita T."/>
            <person name="Kohara Y."/>
            <person name="Koide E."/>
            <person name="Komatsu K."/>
            <person name="Kopischke S."/>
            <person name="Kubo M."/>
            <person name="Kyozuka J."/>
            <person name="Lagercrantz U."/>
            <person name="Lin S.S."/>
            <person name="Lindquist E."/>
            <person name="Lipzen A.M."/>
            <person name="Lu C.W."/>
            <person name="De Luna E."/>
            <person name="Martienssen R.A."/>
            <person name="Minamino N."/>
            <person name="Mizutani M."/>
            <person name="Mizutani M."/>
            <person name="Mochizuki N."/>
            <person name="Monte I."/>
            <person name="Mosher R."/>
            <person name="Nagasaki H."/>
            <person name="Nakagami H."/>
            <person name="Naramoto S."/>
            <person name="Nishitani K."/>
            <person name="Ohtani M."/>
            <person name="Okamoto T."/>
            <person name="Okumura M."/>
            <person name="Phillips J."/>
            <person name="Pollak B."/>
            <person name="Reinders A."/>
            <person name="Rovekamp M."/>
            <person name="Sano R."/>
            <person name="Sawa S."/>
            <person name="Schmid M.W."/>
            <person name="Shirakawa M."/>
            <person name="Solano R."/>
            <person name="Spunde A."/>
            <person name="Suetsugu N."/>
            <person name="Sugano S."/>
            <person name="Sugiyama A."/>
            <person name="Sun R."/>
            <person name="Suzuki Y."/>
            <person name="Takenaka M."/>
            <person name="Takezawa D."/>
            <person name="Tomogane H."/>
            <person name="Tsuzuki M."/>
            <person name="Ueda T."/>
            <person name="Umeda M."/>
            <person name="Ward J.M."/>
            <person name="Watanabe Y."/>
            <person name="Yazaki K."/>
            <person name="Yokoyama R."/>
            <person name="Yoshitake Y."/>
            <person name="Yotsui I."/>
            <person name="Zachgo S."/>
            <person name="Schmutz J."/>
        </authorList>
    </citation>
    <scope>NUCLEOTIDE SEQUENCE [LARGE SCALE GENOMIC DNA]</scope>
    <source>
        <strain evidence="2">Tak-1</strain>
    </source>
</reference>
<proteinExistence type="predicted"/>
<dbReference type="Gramene" id="Mp8g15230.1">
    <property type="protein sequence ID" value="Mp8g15230.1.cds"/>
    <property type="gene ID" value="Mp8g15230"/>
</dbReference>
<dbReference type="Proteomes" id="UP000244005">
    <property type="component" value="Unassembled WGS sequence"/>
</dbReference>
<accession>A0A2R6W1F2</accession>
<evidence type="ECO:0000313" key="1">
    <source>
        <dbReference type="EMBL" id="PTQ27687.1"/>
    </source>
</evidence>
<organism evidence="1 2">
    <name type="scientific">Marchantia polymorpha</name>
    <name type="common">Common liverwort</name>
    <name type="synonym">Marchantia aquatica</name>
    <dbReference type="NCBI Taxonomy" id="3197"/>
    <lineage>
        <taxon>Eukaryota</taxon>
        <taxon>Viridiplantae</taxon>
        <taxon>Streptophyta</taxon>
        <taxon>Embryophyta</taxon>
        <taxon>Marchantiophyta</taxon>
        <taxon>Marchantiopsida</taxon>
        <taxon>Marchantiidae</taxon>
        <taxon>Marchantiales</taxon>
        <taxon>Marchantiaceae</taxon>
        <taxon>Marchantia</taxon>
    </lineage>
</organism>
<keyword evidence="2" id="KW-1185">Reference proteome</keyword>